<keyword evidence="1" id="KW-0472">Membrane</keyword>
<gene>
    <name evidence="2" type="ORF">DT603_06940</name>
</gene>
<name>A0ABX0ADI3_9GAMM</name>
<organism evidence="2 3">
    <name type="scientific">Pseudoxanthomonas gei</name>
    <dbReference type="NCBI Taxonomy" id="1383030"/>
    <lineage>
        <taxon>Bacteria</taxon>
        <taxon>Pseudomonadati</taxon>
        <taxon>Pseudomonadota</taxon>
        <taxon>Gammaproteobacteria</taxon>
        <taxon>Lysobacterales</taxon>
        <taxon>Lysobacteraceae</taxon>
        <taxon>Pseudoxanthomonas</taxon>
    </lineage>
</organism>
<proteinExistence type="predicted"/>
<dbReference type="EMBL" id="QOVG01000004">
    <property type="protein sequence ID" value="NDK38575.1"/>
    <property type="molecule type" value="Genomic_DNA"/>
</dbReference>
<comment type="caution">
    <text evidence="2">The sequence shown here is derived from an EMBL/GenBank/DDBJ whole genome shotgun (WGS) entry which is preliminary data.</text>
</comment>
<keyword evidence="1" id="KW-0812">Transmembrane</keyword>
<keyword evidence="1" id="KW-1133">Transmembrane helix</keyword>
<evidence type="ECO:0008006" key="4">
    <source>
        <dbReference type="Google" id="ProtNLM"/>
    </source>
</evidence>
<sequence>MPHSHHSSSGSVSCRLEWRPSRWLVGTLLLLGLLATFSIMASDLPRAPAWMLSIAVILHAAQLARHEWRSPARSLMFPGTELPAMVDGMPVEAVDVQWRGPLAFVSWKGRDGRRVRLCWWPDTLPAGRRRELRLAAGSLQASRHALAMAP</sequence>
<accession>A0ABX0ADI3</accession>
<evidence type="ECO:0000313" key="2">
    <source>
        <dbReference type="EMBL" id="NDK38575.1"/>
    </source>
</evidence>
<evidence type="ECO:0000313" key="3">
    <source>
        <dbReference type="Proteomes" id="UP001429354"/>
    </source>
</evidence>
<keyword evidence="3" id="KW-1185">Reference proteome</keyword>
<evidence type="ECO:0000256" key="1">
    <source>
        <dbReference type="SAM" id="Phobius"/>
    </source>
</evidence>
<protein>
    <recommendedName>
        <fullName evidence="4">Toxin CptA</fullName>
    </recommendedName>
</protein>
<reference evidence="2 3" key="1">
    <citation type="submission" date="2018-07" db="EMBL/GenBank/DDBJ databases">
        <title>Whole genome Sequencing of Pseudoxanthomonas gei KCTC 32298 (T).</title>
        <authorList>
            <person name="Kumar S."/>
            <person name="Bansal K."/>
            <person name="Kaur A."/>
            <person name="Patil P."/>
            <person name="Sharma S."/>
            <person name="Patil P.B."/>
        </authorList>
    </citation>
    <scope>NUCLEOTIDE SEQUENCE [LARGE SCALE GENOMIC DNA]</scope>
    <source>
        <strain evidence="2 3">KCTC 32298</strain>
    </source>
</reference>
<feature type="transmembrane region" description="Helical" evidence="1">
    <location>
        <begin position="21"/>
        <end position="41"/>
    </location>
</feature>
<dbReference type="Proteomes" id="UP001429354">
    <property type="component" value="Unassembled WGS sequence"/>
</dbReference>